<feature type="compositionally biased region" description="Basic and acidic residues" evidence="1">
    <location>
        <begin position="42"/>
        <end position="60"/>
    </location>
</feature>
<organism evidence="2 3">
    <name type="scientific">Trifolium medium</name>
    <dbReference type="NCBI Taxonomy" id="97028"/>
    <lineage>
        <taxon>Eukaryota</taxon>
        <taxon>Viridiplantae</taxon>
        <taxon>Streptophyta</taxon>
        <taxon>Embryophyta</taxon>
        <taxon>Tracheophyta</taxon>
        <taxon>Spermatophyta</taxon>
        <taxon>Magnoliopsida</taxon>
        <taxon>eudicotyledons</taxon>
        <taxon>Gunneridae</taxon>
        <taxon>Pentapetalae</taxon>
        <taxon>rosids</taxon>
        <taxon>fabids</taxon>
        <taxon>Fabales</taxon>
        <taxon>Fabaceae</taxon>
        <taxon>Papilionoideae</taxon>
        <taxon>50 kb inversion clade</taxon>
        <taxon>NPAAA clade</taxon>
        <taxon>Hologalegina</taxon>
        <taxon>IRL clade</taxon>
        <taxon>Trifolieae</taxon>
        <taxon>Trifolium</taxon>
    </lineage>
</organism>
<dbReference type="EMBL" id="LXQA010968830">
    <property type="protein sequence ID" value="MCI79216.1"/>
    <property type="molecule type" value="Genomic_DNA"/>
</dbReference>
<evidence type="ECO:0000256" key="1">
    <source>
        <dbReference type="SAM" id="MobiDB-lite"/>
    </source>
</evidence>
<name>A0A392UTB6_9FABA</name>
<protein>
    <submittedName>
        <fullName evidence="2">Uncharacterized protein</fullName>
    </submittedName>
</protein>
<accession>A0A392UTB6</accession>
<feature type="region of interest" description="Disordered" evidence="1">
    <location>
        <begin position="1"/>
        <end position="60"/>
    </location>
</feature>
<sequence length="60" mass="6478">DSDQLVTMLPRRGLPPEPPDTSPSQSPVANILMVGKDSISNEPRDVHADAEGGKDLEKLR</sequence>
<comment type="caution">
    <text evidence="2">The sequence shown here is derived from an EMBL/GenBank/DDBJ whole genome shotgun (WGS) entry which is preliminary data.</text>
</comment>
<reference evidence="2 3" key="1">
    <citation type="journal article" date="2018" name="Front. Plant Sci.">
        <title>Red Clover (Trifolium pratense) and Zigzag Clover (T. medium) - A Picture of Genomic Similarities and Differences.</title>
        <authorList>
            <person name="Dluhosova J."/>
            <person name="Istvanek J."/>
            <person name="Nedelnik J."/>
            <person name="Repkova J."/>
        </authorList>
    </citation>
    <scope>NUCLEOTIDE SEQUENCE [LARGE SCALE GENOMIC DNA]</scope>
    <source>
        <strain evidence="3">cv. 10/8</strain>
        <tissue evidence="2">Leaf</tissue>
    </source>
</reference>
<evidence type="ECO:0000313" key="3">
    <source>
        <dbReference type="Proteomes" id="UP000265520"/>
    </source>
</evidence>
<evidence type="ECO:0000313" key="2">
    <source>
        <dbReference type="EMBL" id="MCI79216.1"/>
    </source>
</evidence>
<feature type="non-terminal residue" evidence="2">
    <location>
        <position position="1"/>
    </location>
</feature>
<dbReference type="Proteomes" id="UP000265520">
    <property type="component" value="Unassembled WGS sequence"/>
</dbReference>
<proteinExistence type="predicted"/>
<dbReference type="AlphaFoldDB" id="A0A392UTB6"/>
<keyword evidence="3" id="KW-1185">Reference proteome</keyword>
<feature type="non-terminal residue" evidence="2">
    <location>
        <position position="60"/>
    </location>
</feature>